<organism evidence="17">
    <name type="scientific">Hymenolepis diminuta</name>
    <name type="common">Rat tapeworm</name>
    <dbReference type="NCBI Taxonomy" id="6216"/>
    <lineage>
        <taxon>Eukaryota</taxon>
        <taxon>Metazoa</taxon>
        <taxon>Spiralia</taxon>
        <taxon>Lophotrochozoa</taxon>
        <taxon>Platyhelminthes</taxon>
        <taxon>Cestoda</taxon>
        <taxon>Eucestoda</taxon>
        <taxon>Cyclophyllidea</taxon>
        <taxon>Hymenolepididae</taxon>
        <taxon>Hymenolepis</taxon>
    </lineage>
</organism>
<evidence type="ECO:0000313" key="17">
    <source>
        <dbReference type="WBParaSite" id="HDID_0000872101-mRNA-1"/>
    </source>
</evidence>
<feature type="compositionally biased region" description="Acidic residues" evidence="13">
    <location>
        <begin position="200"/>
        <end position="222"/>
    </location>
</feature>
<evidence type="ECO:0000313" key="15">
    <source>
        <dbReference type="EMBL" id="VDL61037.1"/>
    </source>
</evidence>
<dbReference type="GO" id="GO:0005743">
    <property type="term" value="C:mitochondrial inner membrane"/>
    <property type="evidence" value="ECO:0007669"/>
    <property type="project" value="UniProtKB-SubCell"/>
</dbReference>
<dbReference type="Pfam" id="PF25773">
    <property type="entry name" value="TPR_ANAPC2"/>
    <property type="match status" value="1"/>
</dbReference>
<evidence type="ECO:0000256" key="10">
    <source>
        <dbReference type="ARBA" id="ARBA00023128"/>
    </source>
</evidence>
<dbReference type="Pfam" id="PF08265">
    <property type="entry name" value="YL1_C"/>
    <property type="match status" value="1"/>
</dbReference>
<dbReference type="PANTHER" id="PTHR45957">
    <property type="entry name" value="ANAPHASE-PROMOTING COMPLEX SUBUNIT 2"/>
    <property type="match status" value="1"/>
</dbReference>
<sequence length="1280" mass="145475">MALVRGFNLSLPSLINISARCIVSKTPPKKMTLDLRRALLDDADPHYRTRIHDSTYEAQEIMRKSPDASITDTVVVPEKTDITPLSNIPVEQLETRTVRIYMPSKSATQSGTYGSNRWRIEVNNQQRWENPLMGWASTGDPLSNFVMDFHDAESAIAYCKNQGWNYFVEEPKKTFVKPKSYAEENDNDYESESSGHDSIDTDFVDTEEEDEEEDGSANDVLDEEKRKRRTRRVITKSYKEPKTKKETNEKPKTEPRSRNRAAASGAENNDNSAEAIEARRLRASTIRATETALQRRRQQGANSEVTAVKRKAFLAEIAQRKNVPEVRRLTQEELLAEAKITEEINKRSLARYQRMEIERKKIRVQKTVSQQPMIRTHSFTVPSLSEQPEVYDVTVNSENDVEMRKMLVDQSAKCARTLVSFADEATFTSAFPSVVPTASSKSSAPGRKKRVKHCPITGKVARYMDPLTRTPYADLAAFRALRHLYRIHLETGTSATELLRRFRAGELRIGGPTEDGTPEDNSEFSLMVTEAGELVELVKSGLHKEYPEVFVECALHNLRTVCIPDFETLKPLYTPESRSLDAFQHATSFLSKQRPAFMKLFQWLDRVQSNTQNLQALISEHFEISPFSDLTISVTGVLFTPDVFEVLKPYLYTYLLLELISSEEEVPGEYNCFKESQTTAEFLKDGSLDNLVKVCRELFSPNASFSFRFLLEDLVASFAESAFIWKTRELIGGCYTKSFLESLKLYEEKVMRETWLPRVLDYSGSAPWNGQLVYTTYYEVRRPELFTILMDYPQSHPSVIDLKTYLMETRCLQNLIDPLNREISSKLLQPGVHTDEVLLGYGSLVRSLREIDPSSVAQDIICSPVASYLREREDAVRCIVDRLIAPASDEESGGVESDQLLGLQKELLLPAPLEVEPADETRDCDAHLVFHDPDECFPQDVWAVESEPEKVVPEELCSVNADWDRWMPDPLEALHHTGPPWKRRIDLLSLLVGGIYGSKRSFLTEYRALLSQRLLKQLNFDTVAGKKHLQLLKMRFGEVDMQECEDIRESKRITCQIADELKVETASKDSTAVDSTEYFQLQAYILSGEYWPEFHNERFKLPDGLTPTFTRFTKRFEKLKLNRTLNWMFKLGVVNVSLDIGGEIVTVDVSPVQAAILHLFTLKSCWTTCDIGQVLPFIQRGIIKQVGGDGDSYRVCTSTSSGAKNSNINVSFVDADGPEELETSPSKDADNNSGLLVISSIDIKKTSPLVFEFRAKFFPEDASKELIQEITQRLFFLQVG</sequence>
<dbReference type="SMART" id="SM00182">
    <property type="entry name" value="CULLIN"/>
    <property type="match status" value="1"/>
</dbReference>
<dbReference type="GO" id="GO:0022900">
    <property type="term" value="P:electron transport chain"/>
    <property type="evidence" value="ECO:0007669"/>
    <property type="project" value="InterPro"/>
</dbReference>
<dbReference type="InterPro" id="IPR036317">
    <property type="entry name" value="Cullin_homology_sf"/>
</dbReference>
<keyword evidence="5" id="KW-0813">Transport</keyword>
<dbReference type="Proteomes" id="UP000274504">
    <property type="component" value="Unassembled WGS sequence"/>
</dbReference>
<dbReference type="SMART" id="SM00993">
    <property type="entry name" value="YL1_C"/>
    <property type="match status" value="1"/>
</dbReference>
<feature type="compositionally biased region" description="Basic and acidic residues" evidence="13">
    <location>
        <begin position="237"/>
        <end position="257"/>
    </location>
</feature>
<proteinExistence type="inferred from homology"/>
<name>A0A0R3STI4_HYMDI</name>
<feature type="region of interest" description="Disordered" evidence="13">
    <location>
        <begin position="178"/>
        <end position="275"/>
    </location>
</feature>
<comment type="subcellular location">
    <subcellularLocation>
        <location evidence="2">Mitochondrion inner membrane</location>
    </subcellularLocation>
</comment>
<evidence type="ECO:0000256" key="1">
    <source>
        <dbReference type="ARBA" id="ARBA00003195"/>
    </source>
</evidence>
<dbReference type="Pfam" id="PF26557">
    <property type="entry name" value="Cullin_AB"/>
    <property type="match status" value="1"/>
</dbReference>
<evidence type="ECO:0000256" key="8">
    <source>
        <dbReference type="ARBA" id="ARBA00022946"/>
    </source>
</evidence>
<dbReference type="Gene3D" id="3.30.160.190">
    <property type="entry name" value="atu1810 like domain"/>
    <property type="match status" value="1"/>
</dbReference>
<dbReference type="PROSITE" id="PS50069">
    <property type="entry name" value="CULLIN_2"/>
    <property type="match status" value="1"/>
</dbReference>
<dbReference type="FunFam" id="3.30.160.190:FF:000001">
    <property type="entry name" value="NADH-ubiquinone oxidoreductase 21 kDa subunit mitochondrial"/>
    <property type="match status" value="1"/>
</dbReference>
<reference evidence="15 16" key="2">
    <citation type="submission" date="2018-11" db="EMBL/GenBank/DDBJ databases">
        <authorList>
            <consortium name="Pathogen Informatics"/>
        </authorList>
    </citation>
    <scope>NUCLEOTIDE SEQUENCE [LARGE SCALE GENOMIC DNA]</scope>
</reference>
<dbReference type="AlphaFoldDB" id="A0A0R3STI4"/>
<keyword evidence="10" id="KW-0496">Mitochondrion</keyword>
<comment type="similarity">
    <text evidence="3">Belongs to the complex I NDUFS4 subunit family.</text>
</comment>
<reference evidence="17" key="1">
    <citation type="submission" date="2017-02" db="UniProtKB">
        <authorList>
            <consortium name="WormBaseParasite"/>
        </authorList>
    </citation>
    <scope>IDENTIFICATION</scope>
</reference>
<keyword evidence="6" id="KW-0679">Respiratory chain</keyword>
<dbReference type="SUPFAM" id="SSF75632">
    <property type="entry name" value="Cullin homology domain"/>
    <property type="match status" value="1"/>
</dbReference>
<dbReference type="InterPro" id="IPR044554">
    <property type="entry name" value="ANAPC2"/>
</dbReference>
<dbReference type="InterPro" id="IPR013272">
    <property type="entry name" value="Vps72/YL1_C"/>
</dbReference>
<evidence type="ECO:0000256" key="2">
    <source>
        <dbReference type="ARBA" id="ARBA00004273"/>
    </source>
</evidence>
<dbReference type="OrthoDB" id="5581181at2759"/>
<dbReference type="InterPro" id="IPR038532">
    <property type="entry name" value="NDUFS4-like_sf"/>
</dbReference>
<dbReference type="GO" id="GO:0005680">
    <property type="term" value="C:anaphase-promoting complex"/>
    <property type="evidence" value="ECO:0007669"/>
    <property type="project" value="TreeGrafter"/>
</dbReference>
<comment type="similarity">
    <text evidence="12">Belongs to the cullin family.</text>
</comment>
<dbReference type="WBParaSite" id="HDID_0000872101-mRNA-1">
    <property type="protein sequence ID" value="HDID_0000872101-mRNA-1"/>
    <property type="gene ID" value="HDID_0000872101"/>
</dbReference>
<keyword evidence="8" id="KW-0809">Transit peptide</keyword>
<evidence type="ECO:0000256" key="11">
    <source>
        <dbReference type="ARBA" id="ARBA00023136"/>
    </source>
</evidence>
<evidence type="ECO:0000256" key="5">
    <source>
        <dbReference type="ARBA" id="ARBA00022448"/>
    </source>
</evidence>
<evidence type="ECO:0000256" key="3">
    <source>
        <dbReference type="ARBA" id="ARBA00005882"/>
    </source>
</evidence>
<evidence type="ECO:0000256" key="13">
    <source>
        <dbReference type="SAM" id="MobiDB-lite"/>
    </source>
</evidence>
<dbReference type="InterPro" id="IPR059120">
    <property type="entry name" value="Cullin-like_AB"/>
</dbReference>
<protein>
    <recommendedName>
        <fullName evidence="4">NADH dehydrogenase [ubiquinone] iron-sulfur protein 4, mitochondrial</fullName>
    </recommendedName>
</protein>
<dbReference type="GO" id="GO:0031625">
    <property type="term" value="F:ubiquitin protein ligase binding"/>
    <property type="evidence" value="ECO:0007669"/>
    <property type="project" value="InterPro"/>
</dbReference>
<keyword evidence="7" id="KW-0999">Mitochondrion inner membrane</keyword>
<evidence type="ECO:0000256" key="9">
    <source>
        <dbReference type="ARBA" id="ARBA00022982"/>
    </source>
</evidence>
<evidence type="ECO:0000313" key="16">
    <source>
        <dbReference type="Proteomes" id="UP000274504"/>
    </source>
</evidence>
<evidence type="ECO:0000256" key="7">
    <source>
        <dbReference type="ARBA" id="ARBA00022792"/>
    </source>
</evidence>
<evidence type="ECO:0000256" key="6">
    <source>
        <dbReference type="ARBA" id="ARBA00022660"/>
    </source>
</evidence>
<dbReference type="GO" id="GO:0006511">
    <property type="term" value="P:ubiquitin-dependent protein catabolic process"/>
    <property type="evidence" value="ECO:0007669"/>
    <property type="project" value="InterPro"/>
</dbReference>
<dbReference type="EMBL" id="UYSG01011132">
    <property type="protein sequence ID" value="VDL61037.1"/>
    <property type="molecule type" value="Genomic_DNA"/>
</dbReference>
<evidence type="ECO:0000256" key="4">
    <source>
        <dbReference type="ARBA" id="ARBA00015796"/>
    </source>
</evidence>
<keyword evidence="11" id="KW-0472">Membrane</keyword>
<dbReference type="InterPro" id="IPR057975">
    <property type="entry name" value="TPR_ANAPC2"/>
</dbReference>
<feature type="domain" description="Cullin family profile" evidence="14">
    <location>
        <begin position="990"/>
        <end position="1173"/>
    </location>
</feature>
<dbReference type="Gene3D" id="3.30.230.130">
    <property type="entry name" value="Cullin, Chain C, Domain 2"/>
    <property type="match status" value="1"/>
</dbReference>
<comment type="function">
    <text evidence="1">Accessory subunit of the mitochondrial membrane respiratory chain NADH dehydrogenase (Complex I), that is believed not to be involved in catalysis. Complex I functions in the transfer of electrons from NADH to the respiratory chain. The immediate electron acceptor for the enzyme is believed to be ubiquinone.</text>
</comment>
<dbReference type="Pfam" id="PF04800">
    <property type="entry name" value="NDUS4"/>
    <property type="match status" value="1"/>
</dbReference>
<evidence type="ECO:0000256" key="12">
    <source>
        <dbReference type="PROSITE-ProRule" id="PRU00330"/>
    </source>
</evidence>
<dbReference type="GO" id="GO:0007091">
    <property type="term" value="P:metaphase/anaphase transition of mitotic cell cycle"/>
    <property type="evidence" value="ECO:0007669"/>
    <property type="project" value="TreeGrafter"/>
</dbReference>
<dbReference type="InterPro" id="IPR006885">
    <property type="entry name" value="NADH_UbQ_FeS_4_mit-like"/>
</dbReference>
<dbReference type="InterPro" id="IPR016158">
    <property type="entry name" value="Cullin_homology"/>
</dbReference>
<dbReference type="GO" id="GO:0070979">
    <property type="term" value="P:protein K11-linked ubiquitination"/>
    <property type="evidence" value="ECO:0007669"/>
    <property type="project" value="TreeGrafter"/>
</dbReference>
<evidence type="ECO:0000259" key="14">
    <source>
        <dbReference type="PROSITE" id="PS50069"/>
    </source>
</evidence>
<dbReference type="Gene3D" id="1.20.80.60">
    <property type="match status" value="1"/>
</dbReference>
<accession>A0A0R3STI4</accession>
<dbReference type="PANTHER" id="PTHR45957:SF1">
    <property type="entry name" value="ANAPHASE-PROMOTING COMPLEX SUBUNIT 2"/>
    <property type="match status" value="1"/>
</dbReference>
<keyword evidence="9" id="KW-0249">Electron transport</keyword>
<dbReference type="STRING" id="6216.A0A0R3STI4"/>
<gene>
    <name evidence="15" type="ORF">HDID_LOCUS8719</name>
</gene>